<dbReference type="PRINTS" id="PR00463">
    <property type="entry name" value="EP450I"/>
</dbReference>
<dbReference type="InterPro" id="IPR001128">
    <property type="entry name" value="Cyt_P450"/>
</dbReference>
<dbReference type="OrthoDB" id="1055148at2759"/>
<dbReference type="PANTHER" id="PTHR24300">
    <property type="entry name" value="CYTOCHROME P450 508A4-RELATED"/>
    <property type="match status" value="1"/>
</dbReference>
<evidence type="ECO:0000256" key="5">
    <source>
        <dbReference type="ARBA" id="ARBA00023002"/>
    </source>
</evidence>
<evidence type="ECO:0000256" key="9">
    <source>
        <dbReference type="RuleBase" id="RU000461"/>
    </source>
</evidence>
<evidence type="ECO:0000256" key="4">
    <source>
        <dbReference type="ARBA" id="ARBA00022723"/>
    </source>
</evidence>
<dbReference type="GO" id="GO:0005737">
    <property type="term" value="C:cytoplasm"/>
    <property type="evidence" value="ECO:0007669"/>
    <property type="project" value="TreeGrafter"/>
</dbReference>
<comment type="similarity">
    <text evidence="2 9">Belongs to the cytochrome P450 family.</text>
</comment>
<feature type="signal peptide" evidence="10">
    <location>
        <begin position="1"/>
        <end position="19"/>
    </location>
</feature>
<dbReference type="PANTHER" id="PTHR24300:SF376">
    <property type="entry name" value="CYTOCHROME P450 15A1"/>
    <property type="match status" value="1"/>
</dbReference>
<keyword evidence="7 9" id="KW-0503">Monooxygenase</keyword>
<evidence type="ECO:0000256" key="3">
    <source>
        <dbReference type="ARBA" id="ARBA00022617"/>
    </source>
</evidence>
<dbReference type="FunFam" id="1.10.630.10:FF:000036">
    <property type="entry name" value="CYtochrome P450 family"/>
    <property type="match status" value="1"/>
</dbReference>
<dbReference type="PROSITE" id="PS00086">
    <property type="entry name" value="CYTOCHROME_P450"/>
    <property type="match status" value="1"/>
</dbReference>
<feature type="chain" id="PRO_5030673668" description="Cytochrome P450" evidence="10">
    <location>
        <begin position="20"/>
        <end position="494"/>
    </location>
</feature>
<reference evidence="11 12" key="1">
    <citation type="submission" date="2020-11" db="EMBL/GenBank/DDBJ databases">
        <authorList>
            <person name="Wallbank WR R."/>
            <person name="Pardo Diaz C."/>
            <person name="Kozak K."/>
            <person name="Martin S."/>
            <person name="Jiggins C."/>
            <person name="Moest M."/>
            <person name="Warren A I."/>
            <person name="Generalovic N T."/>
            <person name="Byers J.R.P. K."/>
            <person name="Montejo-Kovacevich G."/>
            <person name="Yen C E."/>
        </authorList>
    </citation>
    <scope>NUCLEOTIDE SEQUENCE [LARGE SCALE GENOMIC DNA]</scope>
</reference>
<evidence type="ECO:0000256" key="8">
    <source>
        <dbReference type="PIRSR" id="PIRSR602401-1"/>
    </source>
</evidence>
<evidence type="ECO:0000256" key="6">
    <source>
        <dbReference type="ARBA" id="ARBA00023004"/>
    </source>
</evidence>
<evidence type="ECO:0000256" key="10">
    <source>
        <dbReference type="SAM" id="SignalP"/>
    </source>
</evidence>
<dbReference type="InterPro" id="IPR050182">
    <property type="entry name" value="Cytochrome_P450_fam2"/>
</dbReference>
<evidence type="ECO:0000256" key="1">
    <source>
        <dbReference type="ARBA" id="ARBA00001971"/>
    </source>
</evidence>
<accession>A0A7R8UH52</accession>
<dbReference type="GO" id="GO:0008395">
    <property type="term" value="F:steroid hydroxylase activity"/>
    <property type="evidence" value="ECO:0007669"/>
    <property type="project" value="TreeGrafter"/>
</dbReference>
<comment type="cofactor">
    <cofactor evidence="1 8">
        <name>heme</name>
        <dbReference type="ChEBI" id="CHEBI:30413"/>
    </cofactor>
</comment>
<dbReference type="GO" id="GO:0020037">
    <property type="term" value="F:heme binding"/>
    <property type="evidence" value="ECO:0007669"/>
    <property type="project" value="InterPro"/>
</dbReference>
<keyword evidence="10" id="KW-0732">Signal</keyword>
<organism evidence="11 12">
    <name type="scientific">Hermetia illucens</name>
    <name type="common">Black soldier fly</name>
    <dbReference type="NCBI Taxonomy" id="343691"/>
    <lineage>
        <taxon>Eukaryota</taxon>
        <taxon>Metazoa</taxon>
        <taxon>Ecdysozoa</taxon>
        <taxon>Arthropoda</taxon>
        <taxon>Hexapoda</taxon>
        <taxon>Insecta</taxon>
        <taxon>Pterygota</taxon>
        <taxon>Neoptera</taxon>
        <taxon>Endopterygota</taxon>
        <taxon>Diptera</taxon>
        <taxon>Brachycera</taxon>
        <taxon>Stratiomyomorpha</taxon>
        <taxon>Stratiomyidae</taxon>
        <taxon>Hermetiinae</taxon>
        <taxon>Hermetia</taxon>
    </lineage>
</organism>
<evidence type="ECO:0000256" key="7">
    <source>
        <dbReference type="ARBA" id="ARBA00023033"/>
    </source>
</evidence>
<evidence type="ECO:0008006" key="13">
    <source>
        <dbReference type="Google" id="ProtNLM"/>
    </source>
</evidence>
<dbReference type="AlphaFoldDB" id="A0A7R8UH52"/>
<dbReference type="Pfam" id="PF00067">
    <property type="entry name" value="p450"/>
    <property type="match status" value="1"/>
</dbReference>
<dbReference type="GO" id="GO:0006805">
    <property type="term" value="P:xenobiotic metabolic process"/>
    <property type="evidence" value="ECO:0007669"/>
    <property type="project" value="TreeGrafter"/>
</dbReference>
<dbReference type="GO" id="GO:0005506">
    <property type="term" value="F:iron ion binding"/>
    <property type="evidence" value="ECO:0007669"/>
    <property type="project" value="InterPro"/>
</dbReference>
<evidence type="ECO:0000313" key="12">
    <source>
        <dbReference type="Proteomes" id="UP000594454"/>
    </source>
</evidence>
<keyword evidence="4 8" id="KW-0479">Metal-binding</keyword>
<keyword evidence="5 9" id="KW-0560">Oxidoreductase</keyword>
<dbReference type="GO" id="GO:0006082">
    <property type="term" value="P:organic acid metabolic process"/>
    <property type="evidence" value="ECO:0007669"/>
    <property type="project" value="TreeGrafter"/>
</dbReference>
<dbReference type="InterPro" id="IPR036396">
    <property type="entry name" value="Cyt_P450_sf"/>
</dbReference>
<dbReference type="InterPro" id="IPR002401">
    <property type="entry name" value="Cyt_P450_E_grp-I"/>
</dbReference>
<dbReference type="PRINTS" id="PR00385">
    <property type="entry name" value="P450"/>
</dbReference>
<dbReference type="InterPro" id="IPR017972">
    <property type="entry name" value="Cyt_P450_CS"/>
</dbReference>
<keyword evidence="3 8" id="KW-0349">Heme</keyword>
<dbReference type="GO" id="GO:0016712">
    <property type="term" value="F:oxidoreductase activity, acting on paired donors, with incorporation or reduction of molecular oxygen, reduced flavin or flavoprotein as one donor, and incorporation of one atom of oxygen"/>
    <property type="evidence" value="ECO:0007669"/>
    <property type="project" value="TreeGrafter"/>
</dbReference>
<dbReference type="InParanoid" id="A0A7R8UH52"/>
<dbReference type="SUPFAM" id="SSF48264">
    <property type="entry name" value="Cytochrome P450"/>
    <property type="match status" value="1"/>
</dbReference>
<feature type="binding site" description="axial binding residue" evidence="8">
    <location>
        <position position="439"/>
    </location>
    <ligand>
        <name>heme</name>
        <dbReference type="ChEBI" id="CHEBI:30413"/>
    </ligand>
    <ligandPart>
        <name>Fe</name>
        <dbReference type="ChEBI" id="CHEBI:18248"/>
    </ligandPart>
</feature>
<dbReference type="EMBL" id="LR899010">
    <property type="protein sequence ID" value="CAD7080762.1"/>
    <property type="molecule type" value="Genomic_DNA"/>
</dbReference>
<protein>
    <recommendedName>
        <fullName evidence="13">Cytochrome P450</fullName>
    </recommendedName>
</protein>
<keyword evidence="12" id="KW-1185">Reference proteome</keyword>
<evidence type="ECO:0000313" key="11">
    <source>
        <dbReference type="EMBL" id="CAD7080762.1"/>
    </source>
</evidence>
<proteinExistence type="inferred from homology"/>
<dbReference type="Gene3D" id="1.10.630.10">
    <property type="entry name" value="Cytochrome P450"/>
    <property type="match status" value="1"/>
</dbReference>
<dbReference type="OMA" id="PKPYYLK"/>
<dbReference type="Proteomes" id="UP000594454">
    <property type="component" value="Chromosome 2"/>
</dbReference>
<dbReference type="CDD" id="cd20651">
    <property type="entry name" value="CYP15A1-like"/>
    <property type="match status" value="1"/>
</dbReference>
<evidence type="ECO:0000256" key="2">
    <source>
        <dbReference type="ARBA" id="ARBA00010617"/>
    </source>
</evidence>
<name>A0A7R8UH52_HERIL</name>
<keyword evidence="6 8" id="KW-0408">Iron</keyword>
<sequence>MIGVLFVITILILFIWKDTEKPQGFPPGPKWLPIVGSIPLIQQLHQFYKFYHLVWQHFTSYYGPVVGFRIGRDKLVVVSGREAIKELYSREEFNGRPKGFFFRVRTFGKREGVVFTDGHDWETLKRFSLKAMKQLGNGRSGMIAHIEKEAAEMVEYFRSKADTELPVDMGHAFDVPVLNVMWALLAGYRFHTDDDRLLMLLSKIHDSFRVIDMSGGILNQFPFIRHIFPEKSGYRKLVQTHLPIWNFLVETVVEIRDKMVPNTPPKSIIEAFLIEIESKNANSSVYNSEQLLAICLDFFQAGSETTSNTLGFGIIYMLHYPEILRKVREEIDMVVSRSRTPCLADRPNLPYTEAVIYEIQRFANVAPLAIAHRALSTTKFYDYVIPEDTIVIVSTYSLNMDKSYWKDPHNFRPERFLDEEGRLVHYDAFIPFGLGKRRCMGENLARSSLFLFFSSFVQNFDVILFEGQPLPDIEGLDGITLSPKPYKAVLKIRN</sequence>
<gene>
    <name evidence="11" type="ORF">HERILL_LOCUS3901</name>
</gene>